<dbReference type="AlphaFoldDB" id="A0A1H7U671"/>
<dbReference type="EMBL" id="FOBF01000008">
    <property type="protein sequence ID" value="SEL92471.1"/>
    <property type="molecule type" value="Genomic_DNA"/>
</dbReference>
<dbReference type="RefSeq" id="WP_055501136.1">
    <property type="nucleotide sequence ID" value="NZ_BBZG01000001.1"/>
</dbReference>
<accession>A0A1H7U671</accession>
<dbReference type="SMART" id="SM00331">
    <property type="entry name" value="PP2C_SIG"/>
    <property type="match status" value="1"/>
</dbReference>
<dbReference type="InterPro" id="IPR052016">
    <property type="entry name" value="Bact_Sigma-Reg"/>
</dbReference>
<gene>
    <name evidence="3" type="ORF">SAMN05660976_03684</name>
</gene>
<dbReference type="STRING" id="46177.SAMN05660976_03684"/>
<dbReference type="SUPFAM" id="SSF81606">
    <property type="entry name" value="PP2C-like"/>
    <property type="match status" value="1"/>
</dbReference>
<keyword evidence="1" id="KW-0378">Hydrolase</keyword>
<evidence type="ECO:0000313" key="4">
    <source>
        <dbReference type="Proteomes" id="UP000198953"/>
    </source>
</evidence>
<name>A0A1H7U671_9ACTN</name>
<dbReference type="GO" id="GO:0016791">
    <property type="term" value="F:phosphatase activity"/>
    <property type="evidence" value="ECO:0007669"/>
    <property type="project" value="TreeGrafter"/>
</dbReference>
<evidence type="ECO:0000256" key="1">
    <source>
        <dbReference type="ARBA" id="ARBA00022801"/>
    </source>
</evidence>
<dbReference type="PANTHER" id="PTHR43156">
    <property type="entry name" value="STAGE II SPORULATION PROTEIN E-RELATED"/>
    <property type="match status" value="1"/>
</dbReference>
<protein>
    <submittedName>
        <fullName evidence="3">Stage II sporulation protein E (SpoIIE)</fullName>
    </submittedName>
</protein>
<evidence type="ECO:0000313" key="3">
    <source>
        <dbReference type="EMBL" id="SEL92471.1"/>
    </source>
</evidence>
<keyword evidence="4" id="KW-1185">Reference proteome</keyword>
<dbReference type="Proteomes" id="UP000198953">
    <property type="component" value="Unassembled WGS sequence"/>
</dbReference>
<reference evidence="3 4" key="1">
    <citation type="submission" date="2016-10" db="EMBL/GenBank/DDBJ databases">
        <authorList>
            <person name="de Groot N.N."/>
        </authorList>
    </citation>
    <scope>NUCLEOTIDE SEQUENCE [LARGE SCALE GENOMIC DNA]</scope>
    <source>
        <strain evidence="3 4">DSM 43357</strain>
    </source>
</reference>
<feature type="domain" description="PPM-type phosphatase" evidence="2">
    <location>
        <begin position="185"/>
        <end position="403"/>
    </location>
</feature>
<organism evidence="3 4">
    <name type="scientific">Nonomuraea pusilla</name>
    <dbReference type="NCBI Taxonomy" id="46177"/>
    <lineage>
        <taxon>Bacteria</taxon>
        <taxon>Bacillati</taxon>
        <taxon>Actinomycetota</taxon>
        <taxon>Actinomycetes</taxon>
        <taxon>Streptosporangiales</taxon>
        <taxon>Streptosporangiaceae</taxon>
        <taxon>Nonomuraea</taxon>
    </lineage>
</organism>
<proteinExistence type="predicted"/>
<sequence>MTVQDAVDRMMSGLLQASHQVTLDRLPGVVSEHARIAGIDQVVIYLADIQQTVLRRLGAHWHLPPPSGGAVAADDAPDELRIDSTYGGRAFQEVRVLRKTTDTEVLCWWVPLLDGTQRLGVLRVHTSRPPEEVETVIRDLASLVGLIVVHSRPYSDGYARIVRSRPMNVAAEMLWNLMPPMTFANPEVTVSGVLEPAYEIGGDAFDYALDDHTLHLAIFDAMGHDLAAGLAANLAMAASRNHRRQGMDLAGNSAAVEELLVRELGEHTRYLTSVMADLDLRTGELTWVNRGHHPPVVIRGGRWVTTLECPPAHPIGMSLDLPVVVCKEQLEPDDRLLLYTDGIVEAGSGEGREFGMSRFVDFIIRHCASRMPVPETLRRLVKDVLDYNEGRLQDDATVLLTEWHGPSAAHAC</sequence>
<dbReference type="Gene3D" id="3.60.40.10">
    <property type="entry name" value="PPM-type phosphatase domain"/>
    <property type="match status" value="1"/>
</dbReference>
<dbReference type="PANTHER" id="PTHR43156:SF2">
    <property type="entry name" value="STAGE II SPORULATION PROTEIN E"/>
    <property type="match status" value="1"/>
</dbReference>
<dbReference type="OrthoDB" id="4935951at2"/>
<dbReference type="Pfam" id="PF07228">
    <property type="entry name" value="SpoIIE"/>
    <property type="match status" value="1"/>
</dbReference>
<dbReference type="InterPro" id="IPR036457">
    <property type="entry name" value="PPM-type-like_dom_sf"/>
</dbReference>
<evidence type="ECO:0000259" key="2">
    <source>
        <dbReference type="SMART" id="SM00331"/>
    </source>
</evidence>
<dbReference type="InterPro" id="IPR001932">
    <property type="entry name" value="PPM-type_phosphatase-like_dom"/>
</dbReference>